<evidence type="ECO:0000259" key="2">
    <source>
        <dbReference type="PROSITE" id="PS51371"/>
    </source>
</evidence>
<evidence type="ECO:0000313" key="3">
    <source>
        <dbReference type="EMBL" id="QCP53482.1"/>
    </source>
</evidence>
<feature type="domain" description="CBS" evidence="2">
    <location>
        <begin position="1"/>
        <end position="61"/>
    </location>
</feature>
<dbReference type="InterPro" id="IPR000644">
    <property type="entry name" value="CBS_dom"/>
</dbReference>
<evidence type="ECO:0000256" key="1">
    <source>
        <dbReference type="PROSITE-ProRule" id="PRU00703"/>
    </source>
</evidence>
<name>A0A4P8IWA0_9BURK</name>
<evidence type="ECO:0000313" key="4">
    <source>
        <dbReference type="Proteomes" id="UP000298656"/>
    </source>
</evidence>
<dbReference type="InterPro" id="IPR050486">
    <property type="entry name" value="Mannose-1P_guanyltransferase"/>
</dbReference>
<dbReference type="SUPFAM" id="SSF54631">
    <property type="entry name" value="CBS-domain pair"/>
    <property type="match status" value="1"/>
</dbReference>
<gene>
    <name evidence="3" type="ORF">FAZ95_31050</name>
</gene>
<dbReference type="EMBL" id="CP040078">
    <property type="protein sequence ID" value="QCP53482.1"/>
    <property type="molecule type" value="Genomic_DNA"/>
</dbReference>
<dbReference type="OrthoDB" id="9788272at2"/>
<dbReference type="PANTHER" id="PTHR22572">
    <property type="entry name" value="SUGAR-1-PHOSPHATE GUANYL TRANSFERASE"/>
    <property type="match status" value="1"/>
</dbReference>
<proteinExistence type="predicted"/>
<dbReference type="PROSITE" id="PS51371">
    <property type="entry name" value="CBS"/>
    <property type="match status" value="1"/>
</dbReference>
<dbReference type="KEGG" id="tvl:FAZ95_31050"/>
<keyword evidence="3" id="KW-0808">Transferase</keyword>
<dbReference type="AlphaFoldDB" id="A0A4P8IWA0"/>
<dbReference type="Pfam" id="PF00483">
    <property type="entry name" value="NTP_transferase"/>
    <property type="match status" value="1"/>
</dbReference>
<dbReference type="Proteomes" id="UP000298656">
    <property type="component" value="Chromosome 2"/>
</dbReference>
<dbReference type="SUPFAM" id="SSF53448">
    <property type="entry name" value="Nucleotide-diphospho-sugar transferases"/>
    <property type="match status" value="1"/>
</dbReference>
<dbReference type="Pfam" id="PF00571">
    <property type="entry name" value="CBS"/>
    <property type="match status" value="1"/>
</dbReference>
<dbReference type="RefSeq" id="WP_137336252.1">
    <property type="nucleotide sequence ID" value="NZ_CP040078.1"/>
</dbReference>
<dbReference type="CDD" id="cd06426">
    <property type="entry name" value="NTP_transferase_like_2"/>
    <property type="match status" value="1"/>
</dbReference>
<keyword evidence="1" id="KW-0129">CBS domain</keyword>
<dbReference type="InterPro" id="IPR046342">
    <property type="entry name" value="CBS_dom_sf"/>
</dbReference>
<accession>A0A4P8IWA0</accession>
<dbReference type="InterPro" id="IPR005835">
    <property type="entry name" value="NTP_transferase_dom"/>
</dbReference>
<dbReference type="InterPro" id="IPR029044">
    <property type="entry name" value="Nucleotide-diphossugar_trans"/>
</dbReference>
<keyword evidence="4" id="KW-1185">Reference proteome</keyword>
<reference evidence="3 4" key="1">
    <citation type="submission" date="2019-05" db="EMBL/GenBank/DDBJ databases">
        <title>Burkholderia sp. DHOD12, isolated from subtropical forest soil.</title>
        <authorList>
            <person name="Gao Z.-H."/>
            <person name="Qiu L.-H."/>
        </authorList>
    </citation>
    <scope>NUCLEOTIDE SEQUENCE [LARGE SCALE GENOMIC DNA]</scope>
    <source>
        <strain evidence="3 4">DHOD12</strain>
    </source>
</reference>
<sequence length="356" mass="39429">MTNANINRLKVSLDAPISEVVARIQASGPLGCVLIYDDAERFVNIVTDGDVRRAFLEGKQLDGTARDIHNVKLKTSRPAPITANIGSTHAERTTLFRRHSLRQLILVDRHGAPVEIVDHQSINSSPSYVNQHFTAVVMAGGFGMRLRPLTEDTPKPMLQINGRPMLEISIEKLVNYGATRIFISTHYLPEKIVNHFGSGERFGVPIEYIHEDVPLGTGGALSLLSSRDDTTLVFNGDILTNLDISMFLAYHLRTESALTIAATQYSFQVPFGVVSATGTRVSHIDEKPKFSFLINSGIYFLSPRVFSTLPASGPYHMTDVTHEQIRRGAPVSCFPIFEHWLDVGRPSDYDLAAKLF</sequence>
<dbReference type="Gene3D" id="3.90.550.10">
    <property type="entry name" value="Spore Coat Polysaccharide Biosynthesis Protein SpsA, Chain A"/>
    <property type="match status" value="1"/>
</dbReference>
<dbReference type="GO" id="GO:0016740">
    <property type="term" value="F:transferase activity"/>
    <property type="evidence" value="ECO:0007669"/>
    <property type="project" value="UniProtKB-KW"/>
</dbReference>
<organism evidence="3 4">
    <name type="scientific">Trinickia violacea</name>
    <dbReference type="NCBI Taxonomy" id="2571746"/>
    <lineage>
        <taxon>Bacteria</taxon>
        <taxon>Pseudomonadati</taxon>
        <taxon>Pseudomonadota</taxon>
        <taxon>Betaproteobacteria</taxon>
        <taxon>Burkholderiales</taxon>
        <taxon>Burkholderiaceae</taxon>
        <taxon>Trinickia</taxon>
    </lineage>
</organism>
<protein>
    <submittedName>
        <fullName evidence="3">Nucleotidyltransferase</fullName>
    </submittedName>
</protein>
<dbReference type="Gene3D" id="3.10.580.10">
    <property type="entry name" value="CBS-domain"/>
    <property type="match status" value="1"/>
</dbReference>